<dbReference type="AlphaFoldDB" id="A0ABD2NX17"/>
<proteinExistence type="predicted"/>
<dbReference type="EMBL" id="JABFTP020000144">
    <property type="protein sequence ID" value="KAL3282954.1"/>
    <property type="molecule type" value="Genomic_DNA"/>
</dbReference>
<name>A0ABD2NX17_9CUCU</name>
<organism evidence="1 2">
    <name type="scientific">Cryptolaemus montrouzieri</name>
    <dbReference type="NCBI Taxonomy" id="559131"/>
    <lineage>
        <taxon>Eukaryota</taxon>
        <taxon>Metazoa</taxon>
        <taxon>Ecdysozoa</taxon>
        <taxon>Arthropoda</taxon>
        <taxon>Hexapoda</taxon>
        <taxon>Insecta</taxon>
        <taxon>Pterygota</taxon>
        <taxon>Neoptera</taxon>
        <taxon>Endopterygota</taxon>
        <taxon>Coleoptera</taxon>
        <taxon>Polyphaga</taxon>
        <taxon>Cucujiformia</taxon>
        <taxon>Coccinelloidea</taxon>
        <taxon>Coccinellidae</taxon>
        <taxon>Scymninae</taxon>
        <taxon>Scymnini</taxon>
        <taxon>Cryptolaemus</taxon>
    </lineage>
</organism>
<evidence type="ECO:0000313" key="2">
    <source>
        <dbReference type="Proteomes" id="UP001516400"/>
    </source>
</evidence>
<keyword evidence="2" id="KW-1185">Reference proteome</keyword>
<comment type="caution">
    <text evidence="1">The sequence shown here is derived from an EMBL/GenBank/DDBJ whole genome shotgun (WGS) entry which is preliminary data.</text>
</comment>
<accession>A0ABD2NX17</accession>
<evidence type="ECO:0000313" key="1">
    <source>
        <dbReference type="EMBL" id="KAL3282954.1"/>
    </source>
</evidence>
<gene>
    <name evidence="1" type="ORF">HHI36_006112</name>
</gene>
<sequence length="125" mass="14220">MLEFSRILEIRIWKEHEVHYLFRSAAEAGPKDILKLYDVDGHLLNICASLPSNTPSNRYTLKVVAANGLAMLEESTASTFKLLEARISAIERALKSDLPLPPVVEELQRQVELFREKLETTESVR</sequence>
<reference evidence="1 2" key="1">
    <citation type="journal article" date="2021" name="BMC Biol.">
        <title>Horizontally acquired antibacterial genes associated with adaptive radiation of ladybird beetles.</title>
        <authorList>
            <person name="Li H.S."/>
            <person name="Tang X.F."/>
            <person name="Huang Y.H."/>
            <person name="Xu Z.Y."/>
            <person name="Chen M.L."/>
            <person name="Du X.Y."/>
            <person name="Qiu B.Y."/>
            <person name="Chen P.T."/>
            <person name="Zhang W."/>
            <person name="Slipinski A."/>
            <person name="Escalona H.E."/>
            <person name="Waterhouse R.M."/>
            <person name="Zwick A."/>
            <person name="Pang H."/>
        </authorList>
    </citation>
    <scope>NUCLEOTIDE SEQUENCE [LARGE SCALE GENOMIC DNA]</scope>
    <source>
        <strain evidence="1">SYSU2018</strain>
    </source>
</reference>
<dbReference type="Proteomes" id="UP001516400">
    <property type="component" value="Unassembled WGS sequence"/>
</dbReference>
<protein>
    <submittedName>
        <fullName evidence="1">Uncharacterized protein</fullName>
    </submittedName>
</protein>